<feature type="region of interest" description="Disordered" evidence="1">
    <location>
        <begin position="1"/>
        <end position="25"/>
    </location>
</feature>
<name>A0A1C1CG06_9EURO</name>
<protein>
    <submittedName>
        <fullName evidence="2">Uncharacterized protein</fullName>
    </submittedName>
</protein>
<evidence type="ECO:0000256" key="1">
    <source>
        <dbReference type="SAM" id="MobiDB-lite"/>
    </source>
</evidence>
<organism evidence="2 3">
    <name type="scientific">Cladophialophora carrionii</name>
    <dbReference type="NCBI Taxonomy" id="86049"/>
    <lineage>
        <taxon>Eukaryota</taxon>
        <taxon>Fungi</taxon>
        <taxon>Dikarya</taxon>
        <taxon>Ascomycota</taxon>
        <taxon>Pezizomycotina</taxon>
        <taxon>Eurotiomycetes</taxon>
        <taxon>Chaetothyriomycetidae</taxon>
        <taxon>Chaetothyriales</taxon>
        <taxon>Herpotrichiellaceae</taxon>
        <taxon>Cladophialophora</taxon>
    </lineage>
</organism>
<comment type="caution">
    <text evidence="2">The sequence shown here is derived from an EMBL/GenBank/DDBJ whole genome shotgun (WGS) entry which is preliminary data.</text>
</comment>
<dbReference type="AlphaFoldDB" id="A0A1C1CG06"/>
<dbReference type="VEuPathDB" id="FungiDB:CLCR_03671"/>
<keyword evidence="3" id="KW-1185">Reference proteome</keyword>
<feature type="compositionally biased region" description="Gly residues" evidence="1">
    <location>
        <begin position="1"/>
        <end position="11"/>
    </location>
</feature>
<evidence type="ECO:0000313" key="2">
    <source>
        <dbReference type="EMBL" id="OCT47450.1"/>
    </source>
</evidence>
<dbReference type="Proteomes" id="UP000094526">
    <property type="component" value="Unassembled WGS sequence"/>
</dbReference>
<evidence type="ECO:0000313" key="3">
    <source>
        <dbReference type="Proteomes" id="UP000094526"/>
    </source>
</evidence>
<dbReference type="EMBL" id="LGRB01000013">
    <property type="protein sequence ID" value="OCT47450.1"/>
    <property type="molecule type" value="Genomic_DNA"/>
</dbReference>
<gene>
    <name evidence="2" type="ORF">CLCR_03671</name>
</gene>
<reference evidence="3" key="1">
    <citation type="submission" date="2015-07" db="EMBL/GenBank/DDBJ databases">
        <authorList>
            <person name="Teixeira M.M."/>
            <person name="Souza R.C."/>
            <person name="Almeida L.G."/>
            <person name="Vicente V.A."/>
            <person name="de Hoog S."/>
            <person name="Bocca A.L."/>
            <person name="de Almeida S.R."/>
            <person name="Vasconcelos A.T."/>
            <person name="Felipe M.S."/>
        </authorList>
    </citation>
    <scope>NUCLEOTIDE SEQUENCE [LARGE SCALE GENOMIC DNA]</scope>
    <source>
        <strain evidence="3">KSF</strain>
    </source>
</reference>
<accession>A0A1C1CG06</accession>
<sequence length="188" mass="20911">MEGRGSSGPTGGPEDPSQGRPSPRNLYAVTTESVRRHHGICTPSPRNLYAELSARLSREAKTSSRTKIGRVPHHVPLLGDDLPSLTVEENLGPHRPRNPSRPYTWTVYQPPSTEVYRDNPTQMGKKASMTGPVHDPWWARTPSWICRPVICGPVVSFCRSALDVMSCQWAANPCRLTDDDNSNNNNNW</sequence>
<proteinExistence type="predicted"/>